<keyword evidence="1 4" id="KW-0349">Heme</keyword>
<feature type="binding site" description="axial binding residue" evidence="5">
    <location>
        <position position="88"/>
    </location>
    <ligand>
        <name>heme c</name>
        <dbReference type="ChEBI" id="CHEBI:61717"/>
    </ligand>
    <ligandPart>
        <name>Fe</name>
        <dbReference type="ChEBI" id="CHEBI:18248"/>
    </ligandPart>
</feature>
<evidence type="ECO:0000313" key="8">
    <source>
        <dbReference type="EMBL" id="HBA09783.1"/>
    </source>
</evidence>
<feature type="domain" description="Cytochrome c" evidence="7">
    <location>
        <begin position="70"/>
        <end position="161"/>
    </location>
</feature>
<evidence type="ECO:0000256" key="3">
    <source>
        <dbReference type="ARBA" id="ARBA00023004"/>
    </source>
</evidence>
<dbReference type="STRING" id="1132855.GCA_000384255_00594"/>
<dbReference type="PIRSF" id="PIRSF000008">
    <property type="entry name" value="Cytochrome_c551i"/>
    <property type="match status" value="1"/>
</dbReference>
<evidence type="ECO:0000256" key="6">
    <source>
        <dbReference type="SAM" id="SignalP"/>
    </source>
</evidence>
<proteinExistence type="predicted"/>
<reference evidence="8 9" key="1">
    <citation type="journal article" date="2018" name="Nat. Biotechnol.">
        <title>A standardized bacterial taxonomy based on genome phylogeny substantially revises the tree of life.</title>
        <authorList>
            <person name="Parks D.H."/>
            <person name="Chuvochina M."/>
            <person name="Waite D.W."/>
            <person name="Rinke C."/>
            <person name="Skarshewski A."/>
            <person name="Chaumeil P.A."/>
            <person name="Hugenholtz P."/>
        </authorList>
    </citation>
    <scope>NUCLEOTIDE SEQUENCE [LARGE SCALE GENOMIC DNA]</scope>
    <source>
        <strain evidence="8">UBA9958</strain>
    </source>
</reference>
<feature type="binding site" description="covalent" evidence="4">
    <location>
        <position position="84"/>
    </location>
    <ligand>
        <name>heme c</name>
        <dbReference type="ChEBI" id="CHEBI:61717"/>
    </ligand>
</feature>
<comment type="PTM">
    <text evidence="4">Binds 1 heme c group covalently per subunit.</text>
</comment>
<organism evidence="8 9">
    <name type="scientific">Methylotenera mobilis</name>
    <dbReference type="NCBI Taxonomy" id="359408"/>
    <lineage>
        <taxon>Bacteria</taxon>
        <taxon>Pseudomonadati</taxon>
        <taxon>Pseudomonadota</taxon>
        <taxon>Betaproteobacteria</taxon>
        <taxon>Nitrosomonadales</taxon>
        <taxon>Methylophilaceae</taxon>
        <taxon>Methylotenera</taxon>
    </lineage>
</organism>
<evidence type="ECO:0000256" key="1">
    <source>
        <dbReference type="ARBA" id="ARBA00022617"/>
    </source>
</evidence>
<dbReference type="Proteomes" id="UP000264313">
    <property type="component" value="Unassembled WGS sequence"/>
</dbReference>
<dbReference type="GO" id="GO:0009055">
    <property type="term" value="F:electron transfer activity"/>
    <property type="evidence" value="ECO:0007669"/>
    <property type="project" value="InterPro"/>
</dbReference>
<dbReference type="InterPro" id="IPR009056">
    <property type="entry name" value="Cyt_c-like_dom"/>
</dbReference>
<dbReference type="Pfam" id="PF00034">
    <property type="entry name" value="Cytochrom_C"/>
    <property type="match status" value="1"/>
</dbReference>
<keyword evidence="3 5" id="KW-0408">Iron</keyword>
<name>A0A351RCL2_9PROT</name>
<evidence type="ECO:0000256" key="2">
    <source>
        <dbReference type="ARBA" id="ARBA00022723"/>
    </source>
</evidence>
<dbReference type="EMBL" id="DNAA01000229">
    <property type="protein sequence ID" value="HBA09783.1"/>
    <property type="molecule type" value="Genomic_DNA"/>
</dbReference>
<dbReference type="InterPro" id="IPR036909">
    <property type="entry name" value="Cyt_c-like_dom_sf"/>
</dbReference>
<dbReference type="Gene3D" id="1.10.760.10">
    <property type="entry name" value="Cytochrome c-like domain"/>
    <property type="match status" value="1"/>
</dbReference>
<evidence type="ECO:0000256" key="5">
    <source>
        <dbReference type="PIRSR" id="PIRSR000008-2"/>
    </source>
</evidence>
<dbReference type="GO" id="GO:0020037">
    <property type="term" value="F:heme binding"/>
    <property type="evidence" value="ECO:0007669"/>
    <property type="project" value="InterPro"/>
</dbReference>
<feature type="binding site" description="covalent" evidence="4">
    <location>
        <position position="87"/>
    </location>
    <ligand>
        <name>heme c</name>
        <dbReference type="ChEBI" id="CHEBI:61717"/>
    </ligand>
</feature>
<keyword evidence="2 5" id="KW-0479">Metal-binding</keyword>
<dbReference type="AlphaFoldDB" id="A0A351RCL2"/>
<evidence type="ECO:0000259" key="7">
    <source>
        <dbReference type="PROSITE" id="PS51007"/>
    </source>
</evidence>
<protein>
    <submittedName>
        <fullName evidence="8">Cytochrome C</fullName>
    </submittedName>
</protein>
<dbReference type="InterPro" id="IPR009153">
    <property type="entry name" value="Cyt_cL"/>
</dbReference>
<accession>A0A351RCL2</accession>
<gene>
    <name evidence="8" type="ORF">DCW48_09745</name>
</gene>
<comment type="caution">
    <text evidence="8">The sequence shown here is derived from an EMBL/GenBank/DDBJ whole genome shotgun (WGS) entry which is preliminary data.</text>
</comment>
<sequence length="167" mass="17491">MLGNKTLASTLLVSMLALTGLVSVNVQAADINLVATQDGAPLNIKKELFDTPEAKQFLATGKNPYVGNEAAIKAGKKKFNLYSCNACHGGHGEGAIAPGLTGSTMKYAKNLTNKGMFETIWHGTNGGMGAKGLGLMVPEDPTEGLKPDDLLKVIAFIRSNSKITGNE</sequence>
<evidence type="ECO:0000313" key="9">
    <source>
        <dbReference type="Proteomes" id="UP000264313"/>
    </source>
</evidence>
<evidence type="ECO:0000256" key="4">
    <source>
        <dbReference type="PIRSR" id="PIRSR000008-1"/>
    </source>
</evidence>
<dbReference type="GO" id="GO:0042597">
    <property type="term" value="C:periplasmic space"/>
    <property type="evidence" value="ECO:0007669"/>
    <property type="project" value="InterPro"/>
</dbReference>
<dbReference type="SUPFAM" id="SSF46626">
    <property type="entry name" value="Cytochrome c"/>
    <property type="match status" value="1"/>
</dbReference>
<keyword evidence="6" id="KW-0732">Signal</keyword>
<feature type="signal peptide" evidence="6">
    <location>
        <begin position="1"/>
        <end position="28"/>
    </location>
</feature>
<dbReference type="GO" id="GO:0005506">
    <property type="term" value="F:iron ion binding"/>
    <property type="evidence" value="ECO:0007669"/>
    <property type="project" value="InterPro"/>
</dbReference>
<feature type="chain" id="PRO_5016831609" evidence="6">
    <location>
        <begin position="29"/>
        <end position="167"/>
    </location>
</feature>
<dbReference type="PROSITE" id="PS51007">
    <property type="entry name" value="CYTC"/>
    <property type="match status" value="1"/>
</dbReference>